<evidence type="ECO:0000313" key="13">
    <source>
        <dbReference type="EMBL" id="MDH8676565.1"/>
    </source>
</evidence>
<keyword evidence="5" id="KW-0229">DNA integration</keyword>
<keyword evidence="6 9" id="KW-0238">DNA-binding</keyword>
<dbReference type="PANTHER" id="PTHR30349:SF77">
    <property type="entry name" value="TYROSINE RECOMBINASE XERC"/>
    <property type="match status" value="1"/>
</dbReference>
<evidence type="ECO:0000256" key="9">
    <source>
        <dbReference type="PROSITE-ProRule" id="PRU01248"/>
    </source>
</evidence>
<evidence type="ECO:0000256" key="3">
    <source>
        <dbReference type="ARBA" id="ARBA00022618"/>
    </source>
</evidence>
<dbReference type="Gene3D" id="1.10.443.10">
    <property type="entry name" value="Intergrase catalytic core"/>
    <property type="match status" value="1"/>
</dbReference>
<evidence type="ECO:0000313" key="14">
    <source>
        <dbReference type="Proteomes" id="UP001158045"/>
    </source>
</evidence>
<proteinExistence type="predicted"/>
<dbReference type="InterPro" id="IPR011010">
    <property type="entry name" value="DNA_brk_join_enz"/>
</dbReference>
<dbReference type="Gene3D" id="1.10.150.130">
    <property type="match status" value="1"/>
</dbReference>
<dbReference type="EMBL" id="JARYZI010000001">
    <property type="protein sequence ID" value="MDH8676565.1"/>
    <property type="molecule type" value="Genomic_DNA"/>
</dbReference>
<feature type="compositionally biased region" description="Polar residues" evidence="10">
    <location>
        <begin position="7"/>
        <end position="22"/>
    </location>
</feature>
<dbReference type="InterPro" id="IPR010998">
    <property type="entry name" value="Integrase_recombinase_N"/>
</dbReference>
<evidence type="ECO:0000259" key="12">
    <source>
        <dbReference type="PROSITE" id="PS51900"/>
    </source>
</evidence>
<keyword evidence="3" id="KW-0132">Cell division</keyword>
<feature type="domain" description="Core-binding (CB)" evidence="12">
    <location>
        <begin position="61"/>
        <end position="169"/>
    </location>
</feature>
<dbReference type="InterPro" id="IPR044068">
    <property type="entry name" value="CB"/>
</dbReference>
<organism evidence="13 14">
    <name type="scientific">Fusibacter bizertensis</name>
    <dbReference type="NCBI Taxonomy" id="1488331"/>
    <lineage>
        <taxon>Bacteria</taxon>
        <taxon>Bacillati</taxon>
        <taxon>Bacillota</taxon>
        <taxon>Clostridia</taxon>
        <taxon>Eubacteriales</taxon>
        <taxon>Eubacteriales Family XII. Incertae Sedis</taxon>
        <taxon>Fusibacter</taxon>
    </lineage>
</organism>
<evidence type="ECO:0000256" key="2">
    <source>
        <dbReference type="ARBA" id="ARBA00022490"/>
    </source>
</evidence>
<evidence type="ECO:0000256" key="5">
    <source>
        <dbReference type="ARBA" id="ARBA00022908"/>
    </source>
</evidence>
<dbReference type="RefSeq" id="WP_281092367.1">
    <property type="nucleotide sequence ID" value="NZ_JARYZI010000001.1"/>
</dbReference>
<evidence type="ECO:0000256" key="1">
    <source>
        <dbReference type="ARBA" id="ARBA00004496"/>
    </source>
</evidence>
<keyword evidence="8" id="KW-0131">Cell cycle</keyword>
<dbReference type="InterPro" id="IPR013762">
    <property type="entry name" value="Integrase-like_cat_sf"/>
</dbReference>
<accession>A0ABT6N823</accession>
<dbReference type="PROSITE" id="PS51898">
    <property type="entry name" value="TYR_RECOMBINASE"/>
    <property type="match status" value="1"/>
</dbReference>
<keyword evidence="14" id="KW-1185">Reference proteome</keyword>
<protein>
    <submittedName>
        <fullName evidence="13">Tyrosine-type recombinase/integrase</fullName>
    </submittedName>
</protein>
<dbReference type="Pfam" id="PF00589">
    <property type="entry name" value="Phage_integrase"/>
    <property type="match status" value="1"/>
</dbReference>
<evidence type="ECO:0000256" key="4">
    <source>
        <dbReference type="ARBA" id="ARBA00022829"/>
    </source>
</evidence>
<keyword evidence="4" id="KW-0159">Chromosome partition</keyword>
<gene>
    <name evidence="13" type="ORF">QE109_00330</name>
</gene>
<evidence type="ECO:0000256" key="10">
    <source>
        <dbReference type="SAM" id="MobiDB-lite"/>
    </source>
</evidence>
<evidence type="ECO:0000256" key="8">
    <source>
        <dbReference type="ARBA" id="ARBA00023306"/>
    </source>
</evidence>
<evidence type="ECO:0000256" key="7">
    <source>
        <dbReference type="ARBA" id="ARBA00023172"/>
    </source>
</evidence>
<dbReference type="Proteomes" id="UP001158045">
    <property type="component" value="Unassembled WGS sequence"/>
</dbReference>
<evidence type="ECO:0000259" key="11">
    <source>
        <dbReference type="PROSITE" id="PS51898"/>
    </source>
</evidence>
<dbReference type="InterPro" id="IPR050090">
    <property type="entry name" value="Tyrosine_recombinase_XerCD"/>
</dbReference>
<feature type="domain" description="Tyr recombinase" evidence="11">
    <location>
        <begin position="193"/>
        <end position="391"/>
    </location>
</feature>
<sequence length="404" mass="46953">MAKKKMTPSSNSNKLTGINQGDLNSRLSKNKKLKIHNKSDTPDNIVIKQNEMIRKCLWIESQLPDFMSDYFMYLKNAVALSSRLAYLSDVLFFCNYLVNELQFSDAQKPVDIDADAFYKITAKDINLFLADFCTRYIVETDNADYIMENHNRSLARKRSSLSVLFKFFYRDQLMEKNISEGFNPIKLPKPQPDAIKRLEIEEVQRMINAVETGEGLTEKEKQYWEKTKLRDKAMLVLFTTYGLRVSEIQQLNLSSINYARGEFKIYRKRAKEVNMPLNHSALSVINEYVKLERLNTINLDDPLFVSLQGTRMTVRSIRELVKKYTSIAMQTSRDKGYSPHKLRATAASSLIQYGFSIYDVQNLLDHDNVTTTQLYAAHKKNAKRDVINNYELLDEYNEVKKNKK</sequence>
<dbReference type="InterPro" id="IPR002104">
    <property type="entry name" value="Integrase_catalytic"/>
</dbReference>
<evidence type="ECO:0000256" key="6">
    <source>
        <dbReference type="ARBA" id="ARBA00023125"/>
    </source>
</evidence>
<dbReference type="PROSITE" id="PS51900">
    <property type="entry name" value="CB"/>
    <property type="match status" value="1"/>
</dbReference>
<keyword evidence="7" id="KW-0233">DNA recombination</keyword>
<name>A0ABT6N823_9FIRM</name>
<comment type="subcellular location">
    <subcellularLocation>
        <location evidence="1">Cytoplasm</location>
    </subcellularLocation>
</comment>
<reference evidence="13 14" key="1">
    <citation type="submission" date="2023-04" db="EMBL/GenBank/DDBJ databases">
        <title>Fusibacter bizertensis strain WBS, isolated from littoral bottom sediments of the Arctic seas - biochemical and genomic analysis.</title>
        <authorList>
            <person name="Brioukhanov A.L."/>
        </authorList>
    </citation>
    <scope>NUCLEOTIDE SEQUENCE [LARGE SCALE GENOMIC DNA]</scope>
    <source>
        <strain evidence="13 14">WBS</strain>
    </source>
</reference>
<feature type="region of interest" description="Disordered" evidence="10">
    <location>
        <begin position="1"/>
        <end position="24"/>
    </location>
</feature>
<comment type="caution">
    <text evidence="13">The sequence shown here is derived from an EMBL/GenBank/DDBJ whole genome shotgun (WGS) entry which is preliminary data.</text>
</comment>
<keyword evidence="2" id="KW-0963">Cytoplasm</keyword>
<dbReference type="SUPFAM" id="SSF56349">
    <property type="entry name" value="DNA breaking-rejoining enzymes"/>
    <property type="match status" value="1"/>
</dbReference>
<dbReference type="PANTHER" id="PTHR30349">
    <property type="entry name" value="PHAGE INTEGRASE-RELATED"/>
    <property type="match status" value="1"/>
</dbReference>